<dbReference type="SUPFAM" id="SSF56784">
    <property type="entry name" value="HAD-like"/>
    <property type="match status" value="1"/>
</dbReference>
<comment type="caution">
    <text evidence="1">The sequence shown here is derived from an EMBL/GenBank/DDBJ whole genome shotgun (WGS) entry which is preliminary data.</text>
</comment>
<gene>
    <name evidence="1" type="ORF">NDU88_008397</name>
</gene>
<reference evidence="1" key="1">
    <citation type="journal article" date="2022" name="bioRxiv">
        <title>Sequencing and chromosome-scale assembly of the giantPleurodeles waltlgenome.</title>
        <authorList>
            <person name="Brown T."/>
            <person name="Elewa A."/>
            <person name="Iarovenko S."/>
            <person name="Subramanian E."/>
            <person name="Araus A.J."/>
            <person name="Petzold A."/>
            <person name="Susuki M."/>
            <person name="Suzuki K.-i.T."/>
            <person name="Hayashi T."/>
            <person name="Toyoda A."/>
            <person name="Oliveira C."/>
            <person name="Osipova E."/>
            <person name="Leigh N.D."/>
            <person name="Simon A."/>
            <person name="Yun M.H."/>
        </authorList>
    </citation>
    <scope>NUCLEOTIDE SEQUENCE</scope>
    <source>
        <strain evidence="1">20211129_DDA</strain>
        <tissue evidence="1">Liver</tissue>
    </source>
</reference>
<dbReference type="InterPro" id="IPR023214">
    <property type="entry name" value="HAD_sf"/>
</dbReference>
<dbReference type="PANTHER" id="PTHR16504">
    <property type="entry name" value="5'(3')-DEOXYRIBONUCLEOTIDASE"/>
    <property type="match status" value="1"/>
</dbReference>
<dbReference type="GO" id="GO:0008253">
    <property type="term" value="F:5'-nucleotidase activity"/>
    <property type="evidence" value="ECO:0007669"/>
    <property type="project" value="InterPro"/>
</dbReference>
<evidence type="ECO:0000313" key="1">
    <source>
        <dbReference type="EMBL" id="KAJ1130041.1"/>
    </source>
</evidence>
<accession>A0AAV7PP16</accession>
<dbReference type="GO" id="GO:0005739">
    <property type="term" value="C:mitochondrion"/>
    <property type="evidence" value="ECO:0007669"/>
    <property type="project" value="TreeGrafter"/>
</dbReference>
<sequence length="75" mass="8639">MCYYGSWLNDSLLFEFQEKMANLYTTPEFFSSMEPIPGAVEAVKEICNLENTEVFICTVSLRNFDNCLPEKVTIL</sequence>
<dbReference type="InterPro" id="IPR010708">
    <property type="entry name" value="5'(3')-deoxyribonucleotidase"/>
</dbReference>
<dbReference type="InterPro" id="IPR036412">
    <property type="entry name" value="HAD-like_sf"/>
</dbReference>
<dbReference type="Proteomes" id="UP001066276">
    <property type="component" value="Chromosome 7"/>
</dbReference>
<dbReference type="EMBL" id="JANPWB010000011">
    <property type="protein sequence ID" value="KAJ1130041.1"/>
    <property type="molecule type" value="Genomic_DNA"/>
</dbReference>
<proteinExistence type="predicted"/>
<name>A0AAV7PP16_PLEWA</name>
<dbReference type="AlphaFoldDB" id="A0AAV7PP16"/>
<protein>
    <submittedName>
        <fullName evidence="1">Uncharacterized protein</fullName>
    </submittedName>
</protein>
<keyword evidence="2" id="KW-1185">Reference proteome</keyword>
<dbReference type="GO" id="GO:0009223">
    <property type="term" value="P:pyrimidine deoxyribonucleotide catabolic process"/>
    <property type="evidence" value="ECO:0007669"/>
    <property type="project" value="TreeGrafter"/>
</dbReference>
<dbReference type="PANTHER" id="PTHR16504:SF5">
    <property type="entry name" value="5'(3')-DEOXYRIBONUCLEOTIDASE, CYTOSOLIC TYPE"/>
    <property type="match status" value="1"/>
</dbReference>
<dbReference type="Pfam" id="PF06941">
    <property type="entry name" value="NT5C"/>
    <property type="match status" value="1"/>
</dbReference>
<organism evidence="1 2">
    <name type="scientific">Pleurodeles waltl</name>
    <name type="common">Iberian ribbed newt</name>
    <dbReference type="NCBI Taxonomy" id="8319"/>
    <lineage>
        <taxon>Eukaryota</taxon>
        <taxon>Metazoa</taxon>
        <taxon>Chordata</taxon>
        <taxon>Craniata</taxon>
        <taxon>Vertebrata</taxon>
        <taxon>Euteleostomi</taxon>
        <taxon>Amphibia</taxon>
        <taxon>Batrachia</taxon>
        <taxon>Caudata</taxon>
        <taxon>Salamandroidea</taxon>
        <taxon>Salamandridae</taxon>
        <taxon>Pleurodelinae</taxon>
        <taxon>Pleurodeles</taxon>
    </lineage>
</organism>
<dbReference type="Gene3D" id="3.40.50.1000">
    <property type="entry name" value="HAD superfamily/HAD-like"/>
    <property type="match status" value="1"/>
</dbReference>
<evidence type="ECO:0000313" key="2">
    <source>
        <dbReference type="Proteomes" id="UP001066276"/>
    </source>
</evidence>